<protein>
    <submittedName>
        <fullName evidence="3">Related to transcription factor NUC-1</fullName>
    </submittedName>
</protein>
<dbReference type="Gene3D" id="4.10.280.10">
    <property type="entry name" value="Helix-loop-helix DNA-binding domain"/>
    <property type="match status" value="1"/>
</dbReference>
<dbReference type="InterPro" id="IPR011598">
    <property type="entry name" value="bHLH_dom"/>
</dbReference>
<evidence type="ECO:0000313" key="3">
    <source>
        <dbReference type="EMBL" id="SPO00902.1"/>
    </source>
</evidence>
<evidence type="ECO:0000259" key="2">
    <source>
        <dbReference type="PROSITE" id="PS50888"/>
    </source>
</evidence>
<feature type="compositionally biased region" description="Basic and acidic residues" evidence="1">
    <location>
        <begin position="613"/>
        <end position="626"/>
    </location>
</feature>
<feature type="region of interest" description="Disordered" evidence="1">
    <location>
        <begin position="450"/>
        <end position="538"/>
    </location>
</feature>
<dbReference type="CDD" id="cd11392">
    <property type="entry name" value="bHLH_ScPHO4_like"/>
    <property type="match status" value="1"/>
</dbReference>
<dbReference type="PROSITE" id="PS50888">
    <property type="entry name" value="BHLH"/>
    <property type="match status" value="1"/>
</dbReference>
<feature type="compositionally biased region" description="Polar residues" evidence="1">
    <location>
        <begin position="404"/>
        <end position="414"/>
    </location>
</feature>
<comment type="caution">
    <text evidence="3">The sequence shown here is derived from an EMBL/GenBank/DDBJ whole genome shotgun (WGS) entry which is preliminary data.</text>
</comment>
<dbReference type="SUPFAM" id="SSF47459">
    <property type="entry name" value="HLH, helix-loop-helix DNA-binding domain"/>
    <property type="match status" value="1"/>
</dbReference>
<keyword evidence="4" id="KW-1185">Reference proteome</keyword>
<reference evidence="3" key="1">
    <citation type="submission" date="2018-03" db="EMBL/GenBank/DDBJ databases">
        <authorList>
            <person name="Guldener U."/>
        </authorList>
    </citation>
    <scope>NUCLEOTIDE SEQUENCE</scope>
</reference>
<evidence type="ECO:0000313" key="4">
    <source>
        <dbReference type="Proteomes" id="UP001187682"/>
    </source>
</evidence>
<feature type="compositionally biased region" description="Polar residues" evidence="1">
    <location>
        <begin position="363"/>
        <end position="374"/>
    </location>
</feature>
<gene>
    <name evidence="3" type="ORF">DNG_03650</name>
</gene>
<feature type="domain" description="BHLH" evidence="2">
    <location>
        <begin position="581"/>
        <end position="649"/>
    </location>
</feature>
<feature type="compositionally biased region" description="Polar residues" evidence="1">
    <location>
        <begin position="450"/>
        <end position="496"/>
    </location>
</feature>
<feature type="region of interest" description="Disordered" evidence="1">
    <location>
        <begin position="608"/>
        <end position="638"/>
    </location>
</feature>
<feature type="region of interest" description="Disordered" evidence="1">
    <location>
        <begin position="255"/>
        <end position="434"/>
    </location>
</feature>
<dbReference type="Pfam" id="PF00010">
    <property type="entry name" value="HLH"/>
    <property type="match status" value="1"/>
</dbReference>
<feature type="compositionally biased region" description="Polar residues" evidence="1">
    <location>
        <begin position="316"/>
        <end position="329"/>
    </location>
</feature>
<feature type="compositionally biased region" description="Basic residues" evidence="1">
    <location>
        <begin position="270"/>
        <end position="284"/>
    </location>
</feature>
<feature type="region of interest" description="Disordered" evidence="1">
    <location>
        <begin position="656"/>
        <end position="692"/>
    </location>
</feature>
<dbReference type="Proteomes" id="UP001187682">
    <property type="component" value="Unassembled WGS sequence"/>
</dbReference>
<feature type="compositionally biased region" description="Polar residues" evidence="1">
    <location>
        <begin position="628"/>
        <end position="637"/>
    </location>
</feature>
<feature type="compositionally biased region" description="Low complexity" evidence="1">
    <location>
        <begin position="522"/>
        <end position="537"/>
    </location>
</feature>
<proteinExistence type="predicted"/>
<dbReference type="SMART" id="SM00353">
    <property type="entry name" value="HLH"/>
    <property type="match status" value="1"/>
</dbReference>
<dbReference type="EMBL" id="ONZQ02000004">
    <property type="protein sequence ID" value="SPO00902.1"/>
    <property type="molecule type" value="Genomic_DNA"/>
</dbReference>
<feature type="compositionally biased region" description="Polar residues" evidence="1">
    <location>
        <begin position="59"/>
        <end position="99"/>
    </location>
</feature>
<evidence type="ECO:0000256" key="1">
    <source>
        <dbReference type="SAM" id="MobiDB-lite"/>
    </source>
</evidence>
<accession>A0AAE8MWL5</accession>
<feature type="compositionally biased region" description="Basic and acidic residues" evidence="1">
    <location>
        <begin position="656"/>
        <end position="686"/>
    </location>
</feature>
<organism evidence="3 4">
    <name type="scientific">Cephalotrichum gorgonifer</name>
    <dbReference type="NCBI Taxonomy" id="2041049"/>
    <lineage>
        <taxon>Eukaryota</taxon>
        <taxon>Fungi</taxon>
        <taxon>Dikarya</taxon>
        <taxon>Ascomycota</taxon>
        <taxon>Pezizomycotina</taxon>
        <taxon>Sordariomycetes</taxon>
        <taxon>Hypocreomycetidae</taxon>
        <taxon>Microascales</taxon>
        <taxon>Microascaceae</taxon>
        <taxon>Cephalotrichum</taxon>
    </lineage>
</organism>
<dbReference type="AlphaFoldDB" id="A0AAE8MWL5"/>
<feature type="region of interest" description="Disordered" evidence="1">
    <location>
        <begin position="59"/>
        <end position="109"/>
    </location>
</feature>
<sequence length="692" mass="74253">MDSSGWNPQDQNLQSTADDDFNQFFEMQRMSSMGDGLNFDFHSFQESSASNLLPQSQRDQIDTSMGGTDQALTTPTTSGLSQEQQMAAITAGTSHQSLQDHMGRMPPTPTDPISDIDAQIQYLQQQRLQEQHRQMREQQSTYYSGGNNRLIPPTPRSLDLQAGNAQFFSPLSTPMFDARVHLKDAQQDQMSFTPLVSPAVTPMDPHFNLDNAFALPATYFSPITSPALHAQNDPNAFLTQHLHRSVVNTSSPLEMDLEPSFAGPQDNFKKARKLSTSKPARKTNVRQSPIAKPQRRKPASSGIANQVLNEAVEASSARSQTCSPNVTNGSRDDTDENNSVSPEALSDMPPPPVPASKAGKGQTAANGKQKSSADSKPAPLPLTAMPSPATPASLMKLGSSSSSTNALRINTSPASHRGSVPSEPVEPMFELPDSATSLCDEQFSIGAPVQSQATTAVSHSGRTPTLQAMQSPAFSKPSGTLSANQSPMLGPGSSTPVARRTPQLAPRGSKKRQGSVTASPALLPRISPSIKPLLPSSGVGETEEVTASRLLTTKSNYQNILEGNKVPGVSYPTELSTGLTSKRTSHKIAEQGRRNRINSALLEIAALLPPSRSSDDTDEKDKKEGTKNAATTSSKASTVEMAIDYIKQLKEEVAEAKRRADEAERKLKLKEAETAEGRSPGEEKTVEAVTSS</sequence>
<dbReference type="InterPro" id="IPR036638">
    <property type="entry name" value="HLH_DNA-bd_sf"/>
</dbReference>
<dbReference type="GO" id="GO:0046983">
    <property type="term" value="F:protein dimerization activity"/>
    <property type="evidence" value="ECO:0007669"/>
    <property type="project" value="InterPro"/>
</dbReference>
<name>A0AAE8MWL5_9PEZI</name>